<evidence type="ECO:0000313" key="3">
    <source>
        <dbReference type="Proteomes" id="UP000745577"/>
    </source>
</evidence>
<dbReference type="GO" id="GO:0005829">
    <property type="term" value="C:cytosol"/>
    <property type="evidence" value="ECO:0007669"/>
    <property type="project" value="TreeGrafter"/>
</dbReference>
<dbReference type="InterPro" id="IPR050712">
    <property type="entry name" value="NAD(P)H-dep_reductase"/>
</dbReference>
<feature type="domain" description="NADPH-dependent FMN reductase-like" evidence="1">
    <location>
        <begin position="6"/>
        <end position="149"/>
    </location>
</feature>
<sequence length="183" mass="20588">MEKISMKVLLIPGSLRKKSFNKSLASHIKSSQSQKAEFEIFEINDIPMFNEDLEDNLPESVSNLIETIKSSDGIIIITPEYNNSLPAPIRNLIHWLSRKYSKPYILNKPLGITGVTDGGFGTVRAQHELLQLAVVVGMKVDANHRLPVSKAYDVFNDEGKIIDDGLKTKVDSFVDNYLEWINN</sequence>
<protein>
    <submittedName>
        <fullName evidence="2">NAD(P)H-dependent oxidoreductase</fullName>
    </submittedName>
</protein>
<evidence type="ECO:0000259" key="1">
    <source>
        <dbReference type="Pfam" id="PF03358"/>
    </source>
</evidence>
<dbReference type="InterPro" id="IPR029039">
    <property type="entry name" value="Flavoprotein-like_sf"/>
</dbReference>
<gene>
    <name evidence="2" type="ORF">KC675_04800</name>
</gene>
<reference evidence="2" key="1">
    <citation type="submission" date="2020-04" db="EMBL/GenBank/DDBJ databases">
        <authorList>
            <person name="Zhang T."/>
        </authorList>
    </citation>
    <scope>NUCLEOTIDE SEQUENCE</scope>
    <source>
        <strain evidence="2">HKST-UBA15</strain>
    </source>
</reference>
<dbReference type="SUPFAM" id="SSF52218">
    <property type="entry name" value="Flavoproteins"/>
    <property type="match status" value="1"/>
</dbReference>
<dbReference type="PANTHER" id="PTHR30543:SF21">
    <property type="entry name" value="NAD(P)H-DEPENDENT FMN REDUCTASE LOT6"/>
    <property type="match status" value="1"/>
</dbReference>
<dbReference type="AlphaFoldDB" id="A0A955I7J8"/>
<evidence type="ECO:0000313" key="2">
    <source>
        <dbReference type="EMBL" id="MCA9380470.1"/>
    </source>
</evidence>
<dbReference type="Proteomes" id="UP000745577">
    <property type="component" value="Unassembled WGS sequence"/>
</dbReference>
<name>A0A955I7J8_9BACT</name>
<dbReference type="PANTHER" id="PTHR30543">
    <property type="entry name" value="CHROMATE REDUCTASE"/>
    <property type="match status" value="1"/>
</dbReference>
<reference evidence="2" key="2">
    <citation type="journal article" date="2021" name="Microbiome">
        <title>Successional dynamics and alternative stable states in a saline activated sludge microbial community over 9 years.</title>
        <authorList>
            <person name="Wang Y."/>
            <person name="Ye J."/>
            <person name="Ju F."/>
            <person name="Liu L."/>
            <person name="Boyd J.A."/>
            <person name="Deng Y."/>
            <person name="Parks D.H."/>
            <person name="Jiang X."/>
            <person name="Yin X."/>
            <person name="Woodcroft B.J."/>
            <person name="Tyson G.W."/>
            <person name="Hugenholtz P."/>
            <person name="Polz M.F."/>
            <person name="Zhang T."/>
        </authorList>
    </citation>
    <scope>NUCLEOTIDE SEQUENCE</scope>
    <source>
        <strain evidence="2">HKST-UBA15</strain>
    </source>
</reference>
<dbReference type="Gene3D" id="3.40.50.360">
    <property type="match status" value="1"/>
</dbReference>
<dbReference type="GO" id="GO:0010181">
    <property type="term" value="F:FMN binding"/>
    <property type="evidence" value="ECO:0007669"/>
    <property type="project" value="TreeGrafter"/>
</dbReference>
<dbReference type="EMBL" id="JAGQLL010000068">
    <property type="protein sequence ID" value="MCA9380470.1"/>
    <property type="molecule type" value="Genomic_DNA"/>
</dbReference>
<proteinExistence type="predicted"/>
<dbReference type="Pfam" id="PF03358">
    <property type="entry name" value="FMN_red"/>
    <property type="match status" value="1"/>
</dbReference>
<organism evidence="2 3">
    <name type="scientific">Candidatus Dojkabacteria bacterium</name>
    <dbReference type="NCBI Taxonomy" id="2099670"/>
    <lineage>
        <taxon>Bacteria</taxon>
        <taxon>Candidatus Dojkabacteria</taxon>
    </lineage>
</organism>
<dbReference type="GO" id="GO:0016491">
    <property type="term" value="F:oxidoreductase activity"/>
    <property type="evidence" value="ECO:0007669"/>
    <property type="project" value="InterPro"/>
</dbReference>
<comment type="caution">
    <text evidence="2">The sequence shown here is derived from an EMBL/GenBank/DDBJ whole genome shotgun (WGS) entry which is preliminary data.</text>
</comment>
<dbReference type="InterPro" id="IPR005025">
    <property type="entry name" value="FMN_Rdtase-like_dom"/>
</dbReference>
<accession>A0A955I7J8</accession>